<comment type="caution">
    <text evidence="2">The sequence shown here is derived from an EMBL/GenBank/DDBJ whole genome shotgun (WGS) entry which is preliminary data.</text>
</comment>
<evidence type="ECO:0008006" key="4">
    <source>
        <dbReference type="Google" id="ProtNLM"/>
    </source>
</evidence>
<dbReference type="GO" id="GO:0000136">
    <property type="term" value="C:mannan polymerase complex"/>
    <property type="evidence" value="ECO:0007669"/>
    <property type="project" value="TreeGrafter"/>
</dbReference>
<dbReference type="InterPro" id="IPR007577">
    <property type="entry name" value="GlycoTrfase_DXD_sugar-bd_CS"/>
</dbReference>
<dbReference type="InterPro" id="IPR029044">
    <property type="entry name" value="Nucleotide-diphossugar_trans"/>
</dbReference>
<dbReference type="VEuPathDB" id="FungiDB:A1O9_12837"/>
<dbReference type="Pfam" id="PF04488">
    <property type="entry name" value="Gly_transf_sug"/>
    <property type="match status" value="1"/>
</dbReference>
<reference evidence="2 3" key="1">
    <citation type="submission" date="2013-03" db="EMBL/GenBank/DDBJ databases">
        <title>The Genome Sequence of Exophiala aquamarina CBS 119918.</title>
        <authorList>
            <consortium name="The Broad Institute Genomics Platform"/>
            <person name="Cuomo C."/>
            <person name="de Hoog S."/>
            <person name="Gorbushina A."/>
            <person name="Walker B."/>
            <person name="Young S.K."/>
            <person name="Zeng Q."/>
            <person name="Gargeya S."/>
            <person name="Fitzgerald M."/>
            <person name="Haas B."/>
            <person name="Abouelleil A."/>
            <person name="Allen A.W."/>
            <person name="Alvarado L."/>
            <person name="Arachchi H.M."/>
            <person name="Berlin A.M."/>
            <person name="Chapman S.B."/>
            <person name="Gainer-Dewar J."/>
            <person name="Goldberg J."/>
            <person name="Griggs A."/>
            <person name="Gujja S."/>
            <person name="Hansen M."/>
            <person name="Howarth C."/>
            <person name="Imamovic A."/>
            <person name="Ireland A."/>
            <person name="Larimer J."/>
            <person name="McCowan C."/>
            <person name="Murphy C."/>
            <person name="Pearson M."/>
            <person name="Poon T.W."/>
            <person name="Priest M."/>
            <person name="Roberts A."/>
            <person name="Saif S."/>
            <person name="Shea T."/>
            <person name="Sisk P."/>
            <person name="Sykes S."/>
            <person name="Wortman J."/>
            <person name="Nusbaum C."/>
            <person name="Birren B."/>
        </authorList>
    </citation>
    <scope>NUCLEOTIDE SEQUENCE [LARGE SCALE GENOMIC DNA]</scope>
    <source>
        <strain evidence="2 3">CBS 119918</strain>
    </source>
</reference>
<dbReference type="Proteomes" id="UP000027920">
    <property type="component" value="Unassembled WGS sequence"/>
</dbReference>
<dbReference type="RefSeq" id="XP_013253704.1">
    <property type="nucleotide sequence ID" value="XM_013398250.1"/>
</dbReference>
<sequence length="300" mass="33775">MSDDIQQHVAAAEAADFSAPKTYPSRFPRVVWQTASEHGKQQYADKADTWKGVQGFQYNFLSDDDADDFVHSNFSSQRSIIKFWDELSLPVIKADFLRYLTMLAVGGVYSDIDTSCLLHPDRWIPVDLGAKTVNAIIGIEYDDTTYKMFVRPVSFCQWTLMAKPGHPIYETAVQRVMSNLEFLARRKRVALSALTLDKMEVLEATGPGMISDVVIQVLQNQGQNVTWETFHDQREPRLFGDVLILPINGFAGSQKHSHAGDPLYGEKYVQHHFGRSWYAPERAGTDADQAASNSSHVPSR</sequence>
<dbReference type="GO" id="GO:0000009">
    <property type="term" value="F:alpha-1,6-mannosyltransferase activity"/>
    <property type="evidence" value="ECO:0007669"/>
    <property type="project" value="InterPro"/>
</dbReference>
<dbReference type="PANTHER" id="PTHR31834:SF8">
    <property type="entry name" value="TRANSFERASE, PUTATIVE (AFU_ORTHOLOGUE AFUA_6G14040)-RELATED"/>
    <property type="match status" value="1"/>
</dbReference>
<dbReference type="STRING" id="1182545.A0A072NTA7"/>
<evidence type="ECO:0000256" key="1">
    <source>
        <dbReference type="ARBA" id="ARBA00009003"/>
    </source>
</evidence>
<name>A0A072NTA7_9EURO</name>
<dbReference type="GO" id="GO:0006487">
    <property type="term" value="P:protein N-linked glycosylation"/>
    <property type="evidence" value="ECO:0007669"/>
    <property type="project" value="TreeGrafter"/>
</dbReference>
<dbReference type="EMBL" id="AMGV01000028">
    <property type="protein sequence ID" value="KEF51114.1"/>
    <property type="molecule type" value="Genomic_DNA"/>
</dbReference>
<protein>
    <recommendedName>
        <fullName evidence="4">Alpha 1,6-mannosyltransferase</fullName>
    </recommendedName>
</protein>
<dbReference type="HOGENOM" id="CLU_022381_0_1_1"/>
<evidence type="ECO:0000313" key="2">
    <source>
        <dbReference type="EMBL" id="KEF51114.1"/>
    </source>
</evidence>
<organism evidence="2 3">
    <name type="scientific">Exophiala aquamarina CBS 119918</name>
    <dbReference type="NCBI Taxonomy" id="1182545"/>
    <lineage>
        <taxon>Eukaryota</taxon>
        <taxon>Fungi</taxon>
        <taxon>Dikarya</taxon>
        <taxon>Ascomycota</taxon>
        <taxon>Pezizomycotina</taxon>
        <taxon>Eurotiomycetes</taxon>
        <taxon>Chaetothyriomycetidae</taxon>
        <taxon>Chaetothyriales</taxon>
        <taxon>Herpotrichiellaceae</taxon>
        <taxon>Exophiala</taxon>
    </lineage>
</organism>
<accession>A0A072NTA7</accession>
<dbReference type="Gene3D" id="3.90.550.20">
    <property type="match status" value="1"/>
</dbReference>
<keyword evidence="3" id="KW-1185">Reference proteome</keyword>
<comment type="similarity">
    <text evidence="1">Belongs to the glycosyltransferase 32 family.</text>
</comment>
<dbReference type="SUPFAM" id="SSF53448">
    <property type="entry name" value="Nucleotide-diphospho-sugar transferases"/>
    <property type="match status" value="1"/>
</dbReference>
<dbReference type="PANTHER" id="PTHR31834">
    <property type="entry name" value="INITIATION-SPECIFIC ALPHA-1,6-MANNOSYLTRANSFERASE"/>
    <property type="match status" value="1"/>
</dbReference>
<evidence type="ECO:0000313" key="3">
    <source>
        <dbReference type="Proteomes" id="UP000027920"/>
    </source>
</evidence>
<dbReference type="OrthoDB" id="409543at2759"/>
<dbReference type="InterPro" id="IPR039367">
    <property type="entry name" value="Och1-like"/>
</dbReference>
<dbReference type="AlphaFoldDB" id="A0A072NTA7"/>
<gene>
    <name evidence="2" type="ORF">A1O9_12837</name>
</gene>
<proteinExistence type="inferred from homology"/>
<dbReference type="GeneID" id="25287731"/>